<dbReference type="Proteomes" id="UP000283458">
    <property type="component" value="Unassembled WGS sequence"/>
</dbReference>
<sequence length="86" mass="7984">MMTQGAAMSRTATGLVVLVMAAGALAGCENLSRRENNALVGGGVGAAGGAVIGSVTGGSAIYGGLLGGAAGAAVGALSTPSGRHER</sequence>
<evidence type="ECO:0000313" key="2">
    <source>
        <dbReference type="Proteomes" id="UP000283458"/>
    </source>
</evidence>
<protein>
    <recommendedName>
        <fullName evidence="3">Cell envelope biogenesis protein OmpA</fullName>
    </recommendedName>
</protein>
<accession>A0A418W530</accession>
<comment type="caution">
    <text evidence="1">The sequence shown here is derived from an EMBL/GenBank/DDBJ whole genome shotgun (WGS) entry which is preliminary data.</text>
</comment>
<keyword evidence="2" id="KW-1185">Reference proteome</keyword>
<organism evidence="1 2">
    <name type="scientific">Azospirillum cavernae</name>
    <dbReference type="NCBI Taxonomy" id="2320860"/>
    <lineage>
        <taxon>Bacteria</taxon>
        <taxon>Pseudomonadati</taxon>
        <taxon>Pseudomonadota</taxon>
        <taxon>Alphaproteobacteria</taxon>
        <taxon>Rhodospirillales</taxon>
        <taxon>Azospirillaceae</taxon>
        <taxon>Azospirillum</taxon>
    </lineage>
</organism>
<name>A0A418W530_9PROT</name>
<evidence type="ECO:0000313" key="1">
    <source>
        <dbReference type="EMBL" id="RJF85057.1"/>
    </source>
</evidence>
<evidence type="ECO:0008006" key="3">
    <source>
        <dbReference type="Google" id="ProtNLM"/>
    </source>
</evidence>
<reference evidence="1 2" key="1">
    <citation type="submission" date="2018-09" db="EMBL/GenBank/DDBJ databases">
        <authorList>
            <person name="Zhu H."/>
        </authorList>
    </citation>
    <scope>NUCLEOTIDE SEQUENCE [LARGE SCALE GENOMIC DNA]</scope>
    <source>
        <strain evidence="1 2">K2W22B-5</strain>
    </source>
</reference>
<gene>
    <name evidence="1" type="ORF">D3877_00170</name>
</gene>
<dbReference type="EMBL" id="QYUL01000001">
    <property type="protein sequence ID" value="RJF85057.1"/>
    <property type="molecule type" value="Genomic_DNA"/>
</dbReference>
<proteinExistence type="predicted"/>
<dbReference type="AlphaFoldDB" id="A0A418W530"/>